<dbReference type="Pfam" id="PF02563">
    <property type="entry name" value="Poly_export"/>
    <property type="match status" value="1"/>
</dbReference>
<evidence type="ECO:0000256" key="1">
    <source>
        <dbReference type="ARBA" id="ARBA00022729"/>
    </source>
</evidence>
<comment type="caution">
    <text evidence="5">The sequence shown here is derived from an EMBL/GenBank/DDBJ whole genome shotgun (WGS) entry which is preliminary data.</text>
</comment>
<dbReference type="GO" id="GO:0015159">
    <property type="term" value="F:polysaccharide transmembrane transporter activity"/>
    <property type="evidence" value="ECO:0007669"/>
    <property type="project" value="InterPro"/>
</dbReference>
<protein>
    <recommendedName>
        <fullName evidence="6">Soluble ligand binding domain-containing protein</fullName>
    </recommendedName>
</protein>
<feature type="region of interest" description="Disordered" evidence="2">
    <location>
        <begin position="35"/>
        <end position="67"/>
    </location>
</feature>
<dbReference type="InterPro" id="IPR003715">
    <property type="entry name" value="Poly_export_N"/>
</dbReference>
<name>A0A0F9WDG2_9ZZZZ</name>
<evidence type="ECO:0008006" key="6">
    <source>
        <dbReference type="Google" id="ProtNLM"/>
    </source>
</evidence>
<feature type="domain" description="Soluble ligand binding" evidence="4">
    <location>
        <begin position="474"/>
        <end position="520"/>
    </location>
</feature>
<evidence type="ECO:0000259" key="4">
    <source>
        <dbReference type="Pfam" id="PF10531"/>
    </source>
</evidence>
<dbReference type="InterPro" id="IPR019554">
    <property type="entry name" value="Soluble_ligand-bd"/>
</dbReference>
<dbReference type="Pfam" id="PF10531">
    <property type="entry name" value="SLBB"/>
    <property type="match status" value="1"/>
</dbReference>
<keyword evidence="1" id="KW-0732">Signal</keyword>
<gene>
    <name evidence="5" type="ORF">LCGC14_0030120</name>
</gene>
<dbReference type="PANTHER" id="PTHR33619:SF3">
    <property type="entry name" value="POLYSACCHARIDE EXPORT PROTEIN GFCE-RELATED"/>
    <property type="match status" value="1"/>
</dbReference>
<organism evidence="5">
    <name type="scientific">marine sediment metagenome</name>
    <dbReference type="NCBI Taxonomy" id="412755"/>
    <lineage>
        <taxon>unclassified sequences</taxon>
        <taxon>metagenomes</taxon>
        <taxon>ecological metagenomes</taxon>
    </lineage>
</organism>
<proteinExistence type="predicted"/>
<dbReference type="AlphaFoldDB" id="A0A0F9WDG2"/>
<dbReference type="EMBL" id="LAZR01000005">
    <property type="protein sequence ID" value="KKO10473.1"/>
    <property type="molecule type" value="Genomic_DNA"/>
</dbReference>
<dbReference type="PANTHER" id="PTHR33619">
    <property type="entry name" value="POLYSACCHARIDE EXPORT PROTEIN GFCE-RELATED"/>
    <property type="match status" value="1"/>
</dbReference>
<sequence>MIKQTIAVVSITLISALASSTALAQSLSLSDSILPSQGGQQGAAQQQEEVNDTPRADWRSGTYGPVTLPLQDPDTLPPFGANLFSGGFRGAMGDGLNPDYRIKPGDQVTVRAWGAFEFDRVLPVDAQGNIFLPGSGPLNVEGQSSSEVDGSVRSAITSVYPDNVEVYTNLQGVQPVAVYVTGYVENPGRYAGTPNDSLLYFLDQSGGIDQDLGSYRQIRVVRDDRTVATVDLYDFLINGTIARPQFQDGDTIVVEERGPAIAVGGDVHREHRYELIGNQLSGAEIVALARLRSGVSHVLLRGDREGGPIAQYFPIDMFYGQTIRSGDEVQFSADQRSETIVVQVEGSYYGPSRFALPRNARLSELLDAIPVPENMTAVESISLQRESVREQQAQALEDSLRRLETTYLGASSRTDQEAQIRLQEAELIERFIERARDLEPSGRLVVANSNGISDIRLQDGDVVTIPEISDSILISGEILVPQAVVYRPGMSVIDYVEGAGGFTERADEDQILLVRQNGAVEHAKNSPLRPGDEILVMPAAPTHNLQLASTLTQILFQIAVTTRVALDL</sequence>
<feature type="compositionally biased region" description="Low complexity" evidence="2">
    <location>
        <begin position="35"/>
        <end position="47"/>
    </location>
</feature>
<dbReference type="InterPro" id="IPR049712">
    <property type="entry name" value="Poly_export"/>
</dbReference>
<evidence type="ECO:0000259" key="3">
    <source>
        <dbReference type="Pfam" id="PF02563"/>
    </source>
</evidence>
<reference evidence="5" key="1">
    <citation type="journal article" date="2015" name="Nature">
        <title>Complex archaea that bridge the gap between prokaryotes and eukaryotes.</title>
        <authorList>
            <person name="Spang A."/>
            <person name="Saw J.H."/>
            <person name="Jorgensen S.L."/>
            <person name="Zaremba-Niedzwiedzka K."/>
            <person name="Martijn J."/>
            <person name="Lind A.E."/>
            <person name="van Eijk R."/>
            <person name="Schleper C."/>
            <person name="Guy L."/>
            <person name="Ettema T.J."/>
        </authorList>
    </citation>
    <scope>NUCLEOTIDE SEQUENCE</scope>
</reference>
<evidence type="ECO:0000256" key="2">
    <source>
        <dbReference type="SAM" id="MobiDB-lite"/>
    </source>
</evidence>
<evidence type="ECO:0000313" key="5">
    <source>
        <dbReference type="EMBL" id="KKO10473.1"/>
    </source>
</evidence>
<dbReference type="Gene3D" id="3.10.560.10">
    <property type="entry name" value="Outer membrane lipoprotein wza domain like"/>
    <property type="match status" value="2"/>
</dbReference>
<accession>A0A0F9WDG2</accession>
<feature type="domain" description="Polysaccharide export protein N-terminal" evidence="3">
    <location>
        <begin position="97"/>
        <end position="170"/>
    </location>
</feature>